<gene>
    <name evidence="4" type="ORF">A3D51_03005</name>
</gene>
<dbReference type="Gene3D" id="1.10.530.10">
    <property type="match status" value="1"/>
</dbReference>
<dbReference type="PROSITE" id="PS51257">
    <property type="entry name" value="PROKAR_LIPOPROTEIN"/>
    <property type="match status" value="1"/>
</dbReference>
<feature type="chain" id="PRO_5009584371" description="Transglycosylase SLT domain-containing protein" evidence="2">
    <location>
        <begin position="30"/>
        <end position="458"/>
    </location>
</feature>
<feature type="coiled-coil region" evidence="1">
    <location>
        <begin position="43"/>
        <end position="70"/>
    </location>
</feature>
<feature type="signal peptide" evidence="2">
    <location>
        <begin position="1"/>
        <end position="29"/>
    </location>
</feature>
<dbReference type="SUPFAM" id="SSF53955">
    <property type="entry name" value="Lysozyme-like"/>
    <property type="match status" value="1"/>
</dbReference>
<reference evidence="4 5" key="1">
    <citation type="journal article" date="2016" name="Nat. Commun.">
        <title>Thousands of microbial genomes shed light on interconnected biogeochemical processes in an aquifer system.</title>
        <authorList>
            <person name="Anantharaman K."/>
            <person name="Brown C.T."/>
            <person name="Hug L.A."/>
            <person name="Sharon I."/>
            <person name="Castelle C.J."/>
            <person name="Probst A.J."/>
            <person name="Thomas B.C."/>
            <person name="Singh A."/>
            <person name="Wilkins M.J."/>
            <person name="Karaoz U."/>
            <person name="Brodie E.L."/>
            <person name="Williams K.H."/>
            <person name="Hubbard S.S."/>
            <person name="Banfield J.F."/>
        </authorList>
    </citation>
    <scope>NUCLEOTIDE SEQUENCE [LARGE SCALE GENOMIC DNA]</scope>
</reference>
<dbReference type="Proteomes" id="UP000179118">
    <property type="component" value="Unassembled WGS sequence"/>
</dbReference>
<evidence type="ECO:0000313" key="4">
    <source>
        <dbReference type="EMBL" id="OHA80965.1"/>
    </source>
</evidence>
<keyword evidence="2" id="KW-0732">Signal</keyword>
<evidence type="ECO:0000259" key="3">
    <source>
        <dbReference type="Pfam" id="PF13406"/>
    </source>
</evidence>
<dbReference type="InterPro" id="IPR031304">
    <property type="entry name" value="SLT_2"/>
</dbReference>
<proteinExistence type="predicted"/>
<protein>
    <recommendedName>
        <fullName evidence="3">Transglycosylase SLT domain-containing protein</fullName>
    </recommendedName>
</protein>
<organism evidence="4 5">
    <name type="scientific">Candidatus Yonathbacteria bacterium RIFCSPHIGHO2_02_FULL_44_14</name>
    <dbReference type="NCBI Taxonomy" id="1802724"/>
    <lineage>
        <taxon>Bacteria</taxon>
        <taxon>Candidatus Yonathiibacteriota</taxon>
    </lineage>
</organism>
<evidence type="ECO:0000256" key="2">
    <source>
        <dbReference type="SAM" id="SignalP"/>
    </source>
</evidence>
<accession>A0A1G2S786</accession>
<keyword evidence="1" id="KW-0175">Coiled coil</keyword>
<evidence type="ECO:0000313" key="5">
    <source>
        <dbReference type="Proteomes" id="UP000179118"/>
    </source>
</evidence>
<sequence length="458" mass="50016">MLKSFLGKILVILALASLFFLGFSLSASAQVSTSCVPDDSVCRAKLEAELASVEKEINAQSNLLQIKQREGVSLERDVAILNTQIEKAKLSIKARNLAIAGLVEDIGTKNRTIAKYSAKIDRERESLAALMRRTNELDTYSIAEVALSGKQLSEFFEDLDAFQYVGDAIGKSLVEVGVAKKTTEEAKATLGEKKNKEIDLRYQKELEKKDLALKETEKARVLKVTRGLEKEYQKVLKEKKAKAASIRAALFALRDTGEIQFGQAYDYAKVVSQKTGVRPAFLLAIFMQESGFGKNQGSCYLKNATTGAGVGKNTGTFFANVMKPVRDVGPFLSLMEILGRDPYTTQVSCPQQAGYGGAMGPAQFIPSTWALYEELITRTLGIDVADPWRARDAFMAAGFLLKDNGAKSGSYSGEYNAACKYFSGSKCSNSSWAATYGSQVMKKAETIQTTMIDPIENA</sequence>
<name>A0A1G2S786_9BACT</name>
<dbReference type="AlphaFoldDB" id="A0A1G2S786"/>
<dbReference type="InterPro" id="IPR023346">
    <property type="entry name" value="Lysozyme-like_dom_sf"/>
</dbReference>
<dbReference type="Gene3D" id="6.10.250.3150">
    <property type="match status" value="1"/>
</dbReference>
<feature type="domain" description="Transglycosylase SLT" evidence="3">
    <location>
        <begin position="257"/>
        <end position="413"/>
    </location>
</feature>
<evidence type="ECO:0000256" key="1">
    <source>
        <dbReference type="SAM" id="Coils"/>
    </source>
</evidence>
<comment type="caution">
    <text evidence="4">The sequence shown here is derived from an EMBL/GenBank/DDBJ whole genome shotgun (WGS) entry which is preliminary data.</text>
</comment>
<dbReference type="Pfam" id="PF13406">
    <property type="entry name" value="SLT_2"/>
    <property type="match status" value="1"/>
</dbReference>
<dbReference type="EMBL" id="MHUT01000012">
    <property type="protein sequence ID" value="OHA80965.1"/>
    <property type="molecule type" value="Genomic_DNA"/>
</dbReference>